<reference evidence="2" key="1">
    <citation type="journal article" date="2019" name="Int. J. Syst. Evol. Microbiol.">
        <title>The Global Catalogue of Microorganisms (GCM) 10K type strain sequencing project: providing services to taxonomists for standard genome sequencing and annotation.</title>
        <authorList>
            <consortium name="The Broad Institute Genomics Platform"/>
            <consortium name="The Broad Institute Genome Sequencing Center for Infectious Disease"/>
            <person name="Wu L."/>
            <person name="Ma J."/>
        </authorList>
    </citation>
    <scope>NUCLEOTIDE SEQUENCE [LARGE SCALE GENOMIC DNA]</scope>
    <source>
        <strain evidence="2">CGMCC 1.12449</strain>
    </source>
</reference>
<dbReference type="RefSeq" id="WP_381510834.1">
    <property type="nucleotide sequence ID" value="NZ_JBHUEL010000002.1"/>
</dbReference>
<gene>
    <name evidence="1" type="ORF">ACFSAG_01565</name>
</gene>
<evidence type="ECO:0000313" key="1">
    <source>
        <dbReference type="EMBL" id="MFD1765528.1"/>
    </source>
</evidence>
<accession>A0ABW4M910</accession>
<keyword evidence="2" id="KW-1185">Reference proteome</keyword>
<sequence>MSLLVATLFAFAFALSLYAILLTVAQKQRRIEEVLAMRGTPIERIIRLGAVRYTGQRVRLVVVNELEQQPVQQAFAFKQLRAA</sequence>
<protein>
    <submittedName>
        <fullName evidence="1">Uncharacterized protein</fullName>
    </submittedName>
</protein>
<evidence type="ECO:0000313" key="2">
    <source>
        <dbReference type="Proteomes" id="UP001597215"/>
    </source>
</evidence>
<proteinExistence type="predicted"/>
<name>A0ABW4M910_9SPHN</name>
<comment type="caution">
    <text evidence="1">The sequence shown here is derived from an EMBL/GenBank/DDBJ whole genome shotgun (WGS) entry which is preliminary data.</text>
</comment>
<dbReference type="Proteomes" id="UP001597215">
    <property type="component" value="Unassembled WGS sequence"/>
</dbReference>
<organism evidence="1 2">
    <name type="scientific">Sphingorhabdus buctiana</name>
    <dbReference type="NCBI Taxonomy" id="1508805"/>
    <lineage>
        <taxon>Bacteria</taxon>
        <taxon>Pseudomonadati</taxon>
        <taxon>Pseudomonadota</taxon>
        <taxon>Alphaproteobacteria</taxon>
        <taxon>Sphingomonadales</taxon>
        <taxon>Sphingomonadaceae</taxon>
        <taxon>Sphingorhabdus</taxon>
    </lineage>
</organism>
<dbReference type="EMBL" id="JBHUEL010000002">
    <property type="protein sequence ID" value="MFD1765528.1"/>
    <property type="molecule type" value="Genomic_DNA"/>
</dbReference>